<protein>
    <recommendedName>
        <fullName evidence="3">Beta-barrel assembly machine subunit BamF</fullName>
    </recommendedName>
</protein>
<name>A0ABV6CM22_9RHOB</name>
<dbReference type="EMBL" id="JBHLWQ010000146">
    <property type="protein sequence ID" value="MFC0201796.1"/>
    <property type="molecule type" value="Genomic_DNA"/>
</dbReference>
<sequence length="80" mass="8431">MRYAIILALLLTACTEGADYPRLLPTEQLLSPPDVPDHAAAASPAAVEEDALSRAEALRARAKALQGPVVDPSLRRRAGA</sequence>
<comment type="caution">
    <text evidence="1">The sequence shown here is derived from an EMBL/GenBank/DDBJ whole genome shotgun (WGS) entry which is preliminary data.</text>
</comment>
<organism evidence="1 2">
    <name type="scientific">Paracoccus rhizosphaerae</name>
    <dbReference type="NCBI Taxonomy" id="1133347"/>
    <lineage>
        <taxon>Bacteria</taxon>
        <taxon>Pseudomonadati</taxon>
        <taxon>Pseudomonadota</taxon>
        <taxon>Alphaproteobacteria</taxon>
        <taxon>Rhodobacterales</taxon>
        <taxon>Paracoccaceae</taxon>
        <taxon>Paracoccus</taxon>
    </lineage>
</organism>
<evidence type="ECO:0000313" key="1">
    <source>
        <dbReference type="EMBL" id="MFC0201796.1"/>
    </source>
</evidence>
<gene>
    <name evidence="1" type="ORF">ACFFIZ_16140</name>
</gene>
<evidence type="ECO:0000313" key="2">
    <source>
        <dbReference type="Proteomes" id="UP001589795"/>
    </source>
</evidence>
<dbReference type="Proteomes" id="UP001589795">
    <property type="component" value="Unassembled WGS sequence"/>
</dbReference>
<proteinExistence type="predicted"/>
<keyword evidence="2" id="KW-1185">Reference proteome</keyword>
<accession>A0ABV6CM22</accession>
<evidence type="ECO:0008006" key="3">
    <source>
        <dbReference type="Google" id="ProtNLM"/>
    </source>
</evidence>
<reference evidence="1 2" key="1">
    <citation type="submission" date="2024-09" db="EMBL/GenBank/DDBJ databases">
        <authorList>
            <person name="Sun Q."/>
            <person name="Mori K."/>
        </authorList>
    </citation>
    <scope>NUCLEOTIDE SEQUENCE [LARGE SCALE GENOMIC DNA]</scope>
    <source>
        <strain evidence="1 2">CCM 7904</strain>
    </source>
</reference>
<dbReference type="RefSeq" id="WP_265505691.1">
    <property type="nucleotide sequence ID" value="NZ_JAOTBE010000004.1"/>
</dbReference>